<dbReference type="InterPro" id="IPR001678">
    <property type="entry name" value="MeTrfase_RsmB-F_NOP2_dom"/>
</dbReference>
<dbReference type="PROSITE" id="PS51686">
    <property type="entry name" value="SAM_MT_RSMB_NOP"/>
    <property type="match status" value="1"/>
</dbReference>
<dbReference type="GO" id="GO:0003723">
    <property type="term" value="F:RNA binding"/>
    <property type="evidence" value="ECO:0007669"/>
    <property type="project" value="UniProtKB-UniRule"/>
</dbReference>
<feature type="domain" description="SAM-dependent MTase RsmB/NOP-type" evidence="6">
    <location>
        <begin position="123"/>
        <end position="392"/>
    </location>
</feature>
<proteinExistence type="inferred from homology"/>
<dbReference type="Pfam" id="PF01189">
    <property type="entry name" value="Methyltr_RsmB-F"/>
    <property type="match status" value="1"/>
</dbReference>
<feature type="active site" description="Nucleophile" evidence="5">
    <location>
        <position position="345"/>
    </location>
</feature>
<gene>
    <name evidence="7" type="ORF">EDC17_100338</name>
</gene>
<reference evidence="7 8" key="1">
    <citation type="submission" date="2019-03" db="EMBL/GenBank/DDBJ databases">
        <title>Genomic Encyclopedia of Type Strains, Phase IV (KMG-IV): sequencing the most valuable type-strain genomes for metagenomic binning, comparative biology and taxonomic classification.</title>
        <authorList>
            <person name="Goeker M."/>
        </authorList>
    </citation>
    <scope>NUCLEOTIDE SEQUENCE [LARGE SCALE GENOMIC DNA]</scope>
    <source>
        <strain evidence="7 8">DSM 22362</strain>
    </source>
</reference>
<dbReference type="PANTHER" id="PTHR22807">
    <property type="entry name" value="NOP2 YEAST -RELATED NOL1/NOP2/FMU SUN DOMAIN-CONTAINING"/>
    <property type="match status" value="1"/>
</dbReference>
<dbReference type="InterPro" id="IPR049560">
    <property type="entry name" value="MeTrfase_RsmB-F_NOP2_cat"/>
</dbReference>
<dbReference type="InterPro" id="IPR029063">
    <property type="entry name" value="SAM-dependent_MTases_sf"/>
</dbReference>
<name>A0A4R3W265_9SPHI</name>
<keyword evidence="1 5" id="KW-0489">Methyltransferase</keyword>
<comment type="caution">
    <text evidence="7">The sequence shown here is derived from an EMBL/GenBank/DDBJ whole genome shotgun (WGS) entry which is preliminary data.</text>
</comment>
<evidence type="ECO:0000256" key="5">
    <source>
        <dbReference type="PROSITE-ProRule" id="PRU01023"/>
    </source>
</evidence>
<dbReference type="EMBL" id="SMBZ01000003">
    <property type="protein sequence ID" value="TCV19939.1"/>
    <property type="molecule type" value="Genomic_DNA"/>
</dbReference>
<dbReference type="GO" id="GO:0008173">
    <property type="term" value="F:RNA methyltransferase activity"/>
    <property type="evidence" value="ECO:0007669"/>
    <property type="project" value="InterPro"/>
</dbReference>
<dbReference type="RefSeq" id="WP_132776370.1">
    <property type="nucleotide sequence ID" value="NZ_SMBZ01000003.1"/>
</dbReference>
<evidence type="ECO:0000256" key="1">
    <source>
        <dbReference type="ARBA" id="ARBA00022603"/>
    </source>
</evidence>
<evidence type="ECO:0000259" key="6">
    <source>
        <dbReference type="PROSITE" id="PS51686"/>
    </source>
</evidence>
<dbReference type="InterPro" id="IPR023267">
    <property type="entry name" value="RCMT"/>
</dbReference>
<keyword evidence="3 5" id="KW-0949">S-adenosyl-L-methionine</keyword>
<feature type="binding site" evidence="5">
    <location>
        <position position="244"/>
    </location>
    <ligand>
        <name>S-adenosyl-L-methionine</name>
        <dbReference type="ChEBI" id="CHEBI:59789"/>
    </ligand>
</feature>
<feature type="binding site" evidence="5">
    <location>
        <position position="272"/>
    </location>
    <ligand>
        <name>S-adenosyl-L-methionine</name>
        <dbReference type="ChEBI" id="CHEBI:59789"/>
    </ligand>
</feature>
<dbReference type="AlphaFoldDB" id="A0A4R3W265"/>
<dbReference type="SUPFAM" id="SSF53335">
    <property type="entry name" value="S-adenosyl-L-methionine-dependent methyltransferases"/>
    <property type="match status" value="1"/>
</dbReference>
<evidence type="ECO:0000313" key="7">
    <source>
        <dbReference type="EMBL" id="TCV19939.1"/>
    </source>
</evidence>
<dbReference type="PANTHER" id="PTHR22807:SF30">
    <property type="entry name" value="28S RRNA (CYTOSINE(4447)-C(5))-METHYLTRANSFERASE-RELATED"/>
    <property type="match status" value="1"/>
</dbReference>
<accession>A0A4R3W265</accession>
<keyword evidence="2 5" id="KW-0808">Transferase</keyword>
<organism evidence="7 8">
    <name type="scientific">Sphingobacterium alimentarium</name>
    <dbReference type="NCBI Taxonomy" id="797292"/>
    <lineage>
        <taxon>Bacteria</taxon>
        <taxon>Pseudomonadati</taxon>
        <taxon>Bacteroidota</taxon>
        <taxon>Sphingobacteriia</taxon>
        <taxon>Sphingobacteriales</taxon>
        <taxon>Sphingobacteriaceae</taxon>
        <taxon>Sphingobacterium</taxon>
    </lineage>
</organism>
<keyword evidence="8" id="KW-1185">Reference proteome</keyword>
<sequence>MAINEKRVALYIRNFEKALDGYAKNEPLARYLTRFFKENKQMGSSDRRMTSRFIYNFFRLGNALKHLSNTDKLVYAEFLCESESALVSLYLPDIAQHISKSVPEKISLLESTIGFNLEDVFPFVDHLSEGIDTEQFIRSHFTQPDLFIRIKRGDEDFVATALEQKEVNYTAISRNTFALSNGFRMQDFPSLKGKYEVQDLSSQHTINFMDANAGESWWDACAASGGKALMFLDKYPNTNLLVSDIRLSILRNLNERFEHANVKAPKRQKIMDLTTDTQSILGDEKFDGIILDVPCSGSGTWGRTPEMIQHFSKEKLDEFTTLQKSIASNVIKHLKKSAPLVYMTCSVYAEENENMVRYLGDQFGLQIEKMELIKGYHNRADSMFAARLINPV</sequence>
<evidence type="ECO:0000256" key="3">
    <source>
        <dbReference type="ARBA" id="ARBA00022691"/>
    </source>
</evidence>
<comment type="caution">
    <text evidence="5">Lacks conserved residue(s) required for the propagation of feature annotation.</text>
</comment>
<keyword evidence="4 5" id="KW-0694">RNA-binding</keyword>
<protein>
    <submittedName>
        <fullName evidence="7">16S rRNA (Cytosine967-C5)-methyltransferase</fullName>
    </submittedName>
</protein>
<evidence type="ECO:0000256" key="4">
    <source>
        <dbReference type="ARBA" id="ARBA00022884"/>
    </source>
</evidence>
<dbReference type="GO" id="GO:0001510">
    <property type="term" value="P:RNA methylation"/>
    <property type="evidence" value="ECO:0007669"/>
    <property type="project" value="InterPro"/>
</dbReference>
<dbReference type="PRINTS" id="PR02008">
    <property type="entry name" value="RCMTFAMILY"/>
</dbReference>
<dbReference type="OrthoDB" id="9810297at2"/>
<comment type="similarity">
    <text evidence="5">Belongs to the class I-like SAM-binding methyltransferase superfamily. RsmB/NOP family.</text>
</comment>
<evidence type="ECO:0000313" key="8">
    <source>
        <dbReference type="Proteomes" id="UP000295197"/>
    </source>
</evidence>
<dbReference type="Proteomes" id="UP000295197">
    <property type="component" value="Unassembled WGS sequence"/>
</dbReference>
<dbReference type="Gene3D" id="3.40.50.150">
    <property type="entry name" value="Vaccinia Virus protein VP39"/>
    <property type="match status" value="1"/>
</dbReference>
<feature type="binding site" evidence="5">
    <location>
        <position position="292"/>
    </location>
    <ligand>
        <name>S-adenosyl-L-methionine</name>
        <dbReference type="ChEBI" id="CHEBI:59789"/>
    </ligand>
</feature>
<evidence type="ECO:0000256" key="2">
    <source>
        <dbReference type="ARBA" id="ARBA00022679"/>
    </source>
</evidence>